<proteinExistence type="predicted"/>
<feature type="non-terminal residue" evidence="2">
    <location>
        <position position="106"/>
    </location>
</feature>
<organism evidence="2">
    <name type="scientific">uncultured Chloroflexia bacterium</name>
    <dbReference type="NCBI Taxonomy" id="1672391"/>
    <lineage>
        <taxon>Bacteria</taxon>
        <taxon>Bacillati</taxon>
        <taxon>Chloroflexota</taxon>
        <taxon>Chloroflexia</taxon>
        <taxon>environmental samples</taxon>
    </lineage>
</organism>
<accession>A0A6J4I2Y2</accession>
<evidence type="ECO:0000313" key="2">
    <source>
        <dbReference type="EMBL" id="CAA9240473.1"/>
    </source>
</evidence>
<evidence type="ECO:0000256" key="1">
    <source>
        <dbReference type="SAM" id="MobiDB-lite"/>
    </source>
</evidence>
<dbReference type="EMBL" id="CADCTR010000440">
    <property type="protein sequence ID" value="CAA9240473.1"/>
    <property type="molecule type" value="Genomic_DNA"/>
</dbReference>
<gene>
    <name evidence="2" type="ORF">AVDCRST_MAG93-1302</name>
</gene>
<protein>
    <submittedName>
        <fullName evidence="2">Uncharacterized protein</fullName>
    </submittedName>
</protein>
<name>A0A6J4I2Y2_9CHLR</name>
<feature type="non-terminal residue" evidence="2">
    <location>
        <position position="1"/>
    </location>
</feature>
<feature type="compositionally biased region" description="Basic and acidic residues" evidence="1">
    <location>
        <begin position="59"/>
        <end position="74"/>
    </location>
</feature>
<dbReference type="AlphaFoldDB" id="A0A6J4I2Y2"/>
<feature type="region of interest" description="Disordered" evidence="1">
    <location>
        <begin position="39"/>
        <end position="106"/>
    </location>
</feature>
<sequence>VACPAHRAAGRDSRGRTGAPSRYVCTAPCLLGTACLFPHGGPRRCGDRGQRRRGGGIARPERCLHGRDGADRRARPNHLHDRRGRLADGFARSGFRPHPDRFLAGL</sequence>
<reference evidence="2" key="1">
    <citation type="submission" date="2020-02" db="EMBL/GenBank/DDBJ databases">
        <authorList>
            <person name="Meier V. D."/>
        </authorList>
    </citation>
    <scope>NUCLEOTIDE SEQUENCE</scope>
    <source>
        <strain evidence="2">AVDCRST_MAG93</strain>
    </source>
</reference>
<feature type="compositionally biased region" description="Basic and acidic residues" evidence="1">
    <location>
        <begin position="97"/>
        <end position="106"/>
    </location>
</feature>